<feature type="domain" description="Lon N-terminal" evidence="7">
    <location>
        <begin position="11"/>
        <end position="220"/>
    </location>
</feature>
<dbReference type="SMART" id="SM00464">
    <property type="entry name" value="LON"/>
    <property type="match status" value="1"/>
</dbReference>
<keyword evidence="1" id="KW-0645">Protease</keyword>
<dbReference type="Gene3D" id="1.20.58.1480">
    <property type="match status" value="1"/>
</dbReference>
<dbReference type="InterPro" id="IPR054594">
    <property type="entry name" value="Lon_lid"/>
</dbReference>
<dbReference type="PIRSF" id="PIRSF001174">
    <property type="entry name" value="Lon_proteas"/>
    <property type="match status" value="1"/>
</dbReference>
<dbReference type="CDD" id="cd19500">
    <property type="entry name" value="RecA-like_Lon"/>
    <property type="match status" value="1"/>
</dbReference>
<dbReference type="Pfam" id="PF00004">
    <property type="entry name" value="AAA"/>
    <property type="match status" value="1"/>
</dbReference>
<dbReference type="Pfam" id="PF02190">
    <property type="entry name" value="LON_substr_bdg"/>
    <property type="match status" value="1"/>
</dbReference>
<evidence type="ECO:0000256" key="1">
    <source>
        <dbReference type="ARBA" id="ARBA00022670"/>
    </source>
</evidence>
<proteinExistence type="predicted"/>
<dbReference type="FunFam" id="3.40.50.300:FF:000382">
    <property type="entry name" value="Lon protease homolog 2, peroxisomal"/>
    <property type="match status" value="1"/>
</dbReference>
<dbReference type="InterPro" id="IPR015947">
    <property type="entry name" value="PUA-like_sf"/>
</dbReference>
<dbReference type="SUPFAM" id="SSF52540">
    <property type="entry name" value="P-loop containing nucleoside triphosphate hydrolases"/>
    <property type="match status" value="1"/>
</dbReference>
<gene>
    <name evidence="8" type="ORF">LSH36_674g01049</name>
</gene>
<dbReference type="PROSITE" id="PS51787">
    <property type="entry name" value="LON_N"/>
    <property type="match status" value="1"/>
</dbReference>
<dbReference type="InterPro" id="IPR003959">
    <property type="entry name" value="ATPase_AAA_core"/>
</dbReference>
<keyword evidence="9" id="KW-1185">Reference proteome</keyword>
<dbReference type="PANTHER" id="PTHR10046">
    <property type="entry name" value="ATP DEPENDENT LON PROTEASE FAMILY MEMBER"/>
    <property type="match status" value="1"/>
</dbReference>
<name>A0AAD9MTT8_9ANNE</name>
<evidence type="ECO:0000256" key="6">
    <source>
        <dbReference type="PIRSR" id="PIRSR001174-2"/>
    </source>
</evidence>
<keyword evidence="5 6" id="KW-0067">ATP-binding</keyword>
<dbReference type="GO" id="GO:0030163">
    <property type="term" value="P:protein catabolic process"/>
    <property type="evidence" value="ECO:0007669"/>
    <property type="project" value="InterPro"/>
</dbReference>
<evidence type="ECO:0000256" key="4">
    <source>
        <dbReference type="ARBA" id="ARBA00022825"/>
    </source>
</evidence>
<dbReference type="Gene3D" id="3.40.50.300">
    <property type="entry name" value="P-loop containing nucleotide triphosphate hydrolases"/>
    <property type="match status" value="1"/>
</dbReference>
<dbReference type="InterPro" id="IPR027065">
    <property type="entry name" value="Lon_Prtase"/>
</dbReference>
<keyword evidence="3" id="KW-0378">Hydrolase</keyword>
<keyword evidence="2 6" id="KW-0547">Nucleotide-binding</keyword>
<dbReference type="GO" id="GO:0006508">
    <property type="term" value="P:proteolysis"/>
    <property type="evidence" value="ECO:0007669"/>
    <property type="project" value="UniProtKB-KW"/>
</dbReference>
<dbReference type="FunFam" id="2.30.130.40:FF:000003">
    <property type="entry name" value="Lon protease homolog 2, peroxisomal"/>
    <property type="match status" value="1"/>
</dbReference>
<dbReference type="EMBL" id="JAODUP010000674">
    <property type="protein sequence ID" value="KAK2145552.1"/>
    <property type="molecule type" value="Genomic_DNA"/>
</dbReference>
<dbReference type="Pfam" id="PF22667">
    <property type="entry name" value="Lon_lid"/>
    <property type="match status" value="1"/>
</dbReference>
<dbReference type="InterPro" id="IPR046336">
    <property type="entry name" value="Lon_prtase_N_sf"/>
</dbReference>
<dbReference type="InterPro" id="IPR003111">
    <property type="entry name" value="Lon_prtase_N"/>
</dbReference>
<dbReference type="SMART" id="SM00382">
    <property type="entry name" value="AAA"/>
    <property type="match status" value="1"/>
</dbReference>
<accession>A0AAD9MTT8</accession>
<dbReference type="Gene3D" id="1.20.5.5270">
    <property type="match status" value="1"/>
</dbReference>
<protein>
    <recommendedName>
        <fullName evidence="7">Lon N-terminal domain-containing protein</fullName>
    </recommendedName>
</protein>
<dbReference type="Proteomes" id="UP001208570">
    <property type="component" value="Unassembled WGS sequence"/>
</dbReference>
<dbReference type="Gene3D" id="1.10.8.60">
    <property type="match status" value="1"/>
</dbReference>
<evidence type="ECO:0000256" key="2">
    <source>
        <dbReference type="ARBA" id="ARBA00022741"/>
    </source>
</evidence>
<dbReference type="Gene3D" id="2.30.130.40">
    <property type="entry name" value="LON domain-like"/>
    <property type="match status" value="1"/>
</dbReference>
<evidence type="ECO:0000313" key="8">
    <source>
        <dbReference type="EMBL" id="KAK2145552.1"/>
    </source>
</evidence>
<dbReference type="GO" id="GO:0004252">
    <property type="term" value="F:serine-type endopeptidase activity"/>
    <property type="evidence" value="ECO:0007669"/>
    <property type="project" value="InterPro"/>
</dbReference>
<dbReference type="GO" id="GO:0005524">
    <property type="term" value="F:ATP binding"/>
    <property type="evidence" value="ECO:0007669"/>
    <property type="project" value="UniProtKB-KW"/>
</dbReference>
<organism evidence="8 9">
    <name type="scientific">Paralvinella palmiformis</name>
    <dbReference type="NCBI Taxonomy" id="53620"/>
    <lineage>
        <taxon>Eukaryota</taxon>
        <taxon>Metazoa</taxon>
        <taxon>Spiralia</taxon>
        <taxon>Lophotrochozoa</taxon>
        <taxon>Annelida</taxon>
        <taxon>Polychaeta</taxon>
        <taxon>Sedentaria</taxon>
        <taxon>Canalipalpata</taxon>
        <taxon>Terebellida</taxon>
        <taxon>Terebelliformia</taxon>
        <taxon>Alvinellidae</taxon>
        <taxon>Paralvinella</taxon>
    </lineage>
</organism>
<dbReference type="InterPro" id="IPR003593">
    <property type="entry name" value="AAA+_ATPase"/>
</dbReference>
<evidence type="ECO:0000313" key="9">
    <source>
        <dbReference type="Proteomes" id="UP001208570"/>
    </source>
</evidence>
<feature type="binding site" evidence="6">
    <location>
        <begin position="433"/>
        <end position="440"/>
    </location>
    <ligand>
        <name>ATP</name>
        <dbReference type="ChEBI" id="CHEBI:30616"/>
    </ligand>
</feature>
<keyword evidence="4" id="KW-0720">Serine protease</keyword>
<evidence type="ECO:0000256" key="5">
    <source>
        <dbReference type="ARBA" id="ARBA00022840"/>
    </source>
</evidence>
<dbReference type="AlphaFoldDB" id="A0AAD9MTT8"/>
<comment type="caution">
    <text evidence="8">The sequence shown here is derived from an EMBL/GenBank/DDBJ whole genome shotgun (WGS) entry which is preliminary data.</text>
</comment>
<evidence type="ECO:0000256" key="3">
    <source>
        <dbReference type="ARBA" id="ARBA00022801"/>
    </source>
</evidence>
<evidence type="ECO:0000259" key="7">
    <source>
        <dbReference type="PROSITE" id="PS51787"/>
    </source>
</evidence>
<dbReference type="GO" id="GO:0004176">
    <property type="term" value="F:ATP-dependent peptidase activity"/>
    <property type="evidence" value="ECO:0007669"/>
    <property type="project" value="InterPro"/>
</dbReference>
<dbReference type="GO" id="GO:0016887">
    <property type="term" value="F:ATP hydrolysis activity"/>
    <property type="evidence" value="ECO:0007669"/>
    <property type="project" value="InterPro"/>
</dbReference>
<dbReference type="InterPro" id="IPR004815">
    <property type="entry name" value="Lon_bac/euk-typ"/>
</dbReference>
<dbReference type="SUPFAM" id="SSF88697">
    <property type="entry name" value="PUA domain-like"/>
    <property type="match status" value="1"/>
</dbReference>
<dbReference type="InterPro" id="IPR027417">
    <property type="entry name" value="P-loop_NTPase"/>
</dbReference>
<sequence>MATSIEIPRRLPLLLVADNVLLPGSSMRIPVRTMRNMNMVKSRLLRHSTLSSTIIGVVPKEPGNTKDELNSLHSVGTAAVVVQVTGTNWPQPSYTLLVTGLCRFKVESVLQETPYLVARVMQLDKLPGDEVDEEMKANAELTEIADNFRDQASKLVDMLDISIPVVAKLKKMLDSLPSQHLPDICASIIKASYAEKIQVLDAIDLAERFSATLPLLIRQIEALRLLQKAQTSHGNSMVRSQPIVLKKSIKHIREGEDDSLEDDDVDEIAELQSKIRTAAMSQEAHQAAMKELKRLKKMPQQMPEHAMISLSVDDVTSALANPAKLVMSSVLISSRGRTPGLASRRSLRPFLKFDVLHILNDDTTISCLRNYLELMIELPWSKSSQDTLDIAQARKDLDEDHYGLDKVKKRVIEYLAVRQLKNNLKGPILCFVGPPGVGKTSIGKSIARTLGRQFHRIALGGICDQSDIRGHRRTYIGSMPGRIIQGLRQVGVNNPVFLLDEIDKLGRSLQGDPSAALLEVLDPEQNHAFVDHYLNTPFDLSQVLFIATANTLSTIPPPLLDRTEMIHIPGYTHEEKIHIALRHLIPKQYKEHGLVIEQIQITEDALKLIVSKYTREAGVRSLERKIGAICRAVAVKVAENVLSHSNMKGQDMRVKASKWSQGQAQERGDRCRRNYRCNKHCHSPATTTVPDNH</sequence>
<reference evidence="8" key="1">
    <citation type="journal article" date="2023" name="Mol. Biol. Evol.">
        <title>Third-Generation Sequencing Reveals the Adaptive Role of the Epigenome in Three Deep-Sea Polychaetes.</title>
        <authorList>
            <person name="Perez M."/>
            <person name="Aroh O."/>
            <person name="Sun Y."/>
            <person name="Lan Y."/>
            <person name="Juniper S.K."/>
            <person name="Young C.R."/>
            <person name="Angers B."/>
            <person name="Qian P.Y."/>
        </authorList>
    </citation>
    <scope>NUCLEOTIDE SEQUENCE</scope>
    <source>
        <strain evidence="8">P08H-3</strain>
    </source>
</reference>